<evidence type="ECO:0000256" key="1">
    <source>
        <dbReference type="SAM" id="SignalP"/>
    </source>
</evidence>
<feature type="chain" id="PRO_5038088421" evidence="1">
    <location>
        <begin position="25"/>
        <end position="445"/>
    </location>
</feature>
<keyword evidence="1" id="KW-0732">Signal</keyword>
<evidence type="ECO:0000313" key="3">
    <source>
        <dbReference type="EMBL" id="NHF61275.1"/>
    </source>
</evidence>
<dbReference type="Pfam" id="PF03572">
    <property type="entry name" value="Peptidase_S41"/>
    <property type="match status" value="1"/>
</dbReference>
<protein>
    <submittedName>
        <fullName evidence="3">S41 family peptidase</fullName>
    </submittedName>
</protein>
<dbReference type="Pfam" id="PF11918">
    <property type="entry name" value="Peptidase_S41_N"/>
    <property type="match status" value="1"/>
</dbReference>
<dbReference type="PANTHER" id="PTHR11261">
    <property type="entry name" value="INTERPHOTORECEPTOR RETINOID-BINDING PROTEIN"/>
    <property type="match status" value="1"/>
</dbReference>
<dbReference type="InterPro" id="IPR005151">
    <property type="entry name" value="Tail-specific_protease"/>
</dbReference>
<evidence type="ECO:0000259" key="2">
    <source>
        <dbReference type="SMART" id="SM00245"/>
    </source>
</evidence>
<comment type="caution">
    <text evidence="3">The sequence shown here is derived from an EMBL/GenBank/DDBJ whole genome shotgun (WGS) entry which is preliminary data.</text>
</comment>
<gene>
    <name evidence="3" type="ORF">FK220_018120</name>
</gene>
<dbReference type="Proteomes" id="UP000707206">
    <property type="component" value="Unassembled WGS sequence"/>
</dbReference>
<feature type="signal peptide" evidence="1">
    <location>
        <begin position="1"/>
        <end position="24"/>
    </location>
</feature>
<dbReference type="GO" id="GO:0006508">
    <property type="term" value="P:proteolysis"/>
    <property type="evidence" value="ECO:0007669"/>
    <property type="project" value="InterPro"/>
</dbReference>
<name>A0A967E843_9FLAO</name>
<dbReference type="SUPFAM" id="SSF52096">
    <property type="entry name" value="ClpP/crotonase"/>
    <property type="match status" value="1"/>
</dbReference>
<proteinExistence type="predicted"/>
<dbReference type="CDD" id="cd07563">
    <property type="entry name" value="Peptidase_S41_IRBP"/>
    <property type="match status" value="1"/>
</dbReference>
<dbReference type="InterPro" id="IPR029045">
    <property type="entry name" value="ClpP/crotonase-like_dom_sf"/>
</dbReference>
<keyword evidence="4" id="KW-1185">Reference proteome</keyword>
<dbReference type="EMBL" id="VIKU02000007">
    <property type="protein sequence ID" value="NHF61275.1"/>
    <property type="molecule type" value="Genomic_DNA"/>
</dbReference>
<dbReference type="GO" id="GO:0008236">
    <property type="term" value="F:serine-type peptidase activity"/>
    <property type="evidence" value="ECO:0007669"/>
    <property type="project" value="InterPro"/>
</dbReference>
<dbReference type="RefSeq" id="WP_152575778.1">
    <property type="nucleotide sequence ID" value="NZ_VIKU02000007.1"/>
</dbReference>
<dbReference type="AlphaFoldDB" id="A0A967E843"/>
<organism evidence="3 4">
    <name type="scientific">Pelagihabitans pacificus</name>
    <dbReference type="NCBI Taxonomy" id="2696054"/>
    <lineage>
        <taxon>Bacteria</taxon>
        <taxon>Pseudomonadati</taxon>
        <taxon>Bacteroidota</taxon>
        <taxon>Flavobacteriia</taxon>
        <taxon>Flavobacteriales</taxon>
        <taxon>Flavobacteriaceae</taxon>
        <taxon>Pelagihabitans</taxon>
    </lineage>
</organism>
<reference evidence="3" key="2">
    <citation type="submission" date="2020-03" db="EMBL/GenBank/DDBJ databases">
        <title>Flavobacteriaceae bacterium strain TP-CH-4, a member of the family Flavobacteriaceae isolated from a deep-sea seamount.</title>
        <authorList>
            <person name="Zhang D.-C."/>
        </authorList>
    </citation>
    <scope>NUCLEOTIDE SEQUENCE</scope>
    <source>
        <strain evidence="3">TP-CH-4</strain>
    </source>
</reference>
<dbReference type="PANTHER" id="PTHR11261:SF3">
    <property type="entry name" value="RETINOL-BINDING PROTEIN 3"/>
    <property type="match status" value="1"/>
</dbReference>
<dbReference type="Gene3D" id="3.30.750.44">
    <property type="match status" value="1"/>
</dbReference>
<evidence type="ECO:0000313" key="4">
    <source>
        <dbReference type="Proteomes" id="UP000707206"/>
    </source>
</evidence>
<accession>A0A967E843</accession>
<dbReference type="SMART" id="SM00245">
    <property type="entry name" value="TSPc"/>
    <property type="match status" value="1"/>
</dbReference>
<dbReference type="Gene3D" id="3.90.226.10">
    <property type="entry name" value="2-enoyl-CoA Hydratase, Chain A, domain 1"/>
    <property type="match status" value="1"/>
</dbReference>
<reference evidence="3" key="1">
    <citation type="submission" date="2019-07" db="EMBL/GenBank/DDBJ databases">
        <authorList>
            <person name="De-Chao Zhang Q."/>
        </authorList>
    </citation>
    <scope>NUCLEOTIDE SEQUENCE</scope>
    <source>
        <strain evidence="3">TP-CH-4</strain>
    </source>
</reference>
<feature type="domain" description="Tail specific protease" evidence="2">
    <location>
        <begin position="124"/>
        <end position="317"/>
    </location>
</feature>
<sequence>MKTANTLSLVLALFLLLLSYCTQAQENPAPLTRQERQTVLDSIASKLDQNYVFPEMATQMIENLRTRQGKGAYKDIRDPQEFAALLTTDLQAVSKDKHLRVSFEPRQIAEQQQTVTAEDSIAYLNRYIASLKRGNFGFKELKILEGNIGYLDLRSFSNVEYGGETAVSAMNFLSNTDAMIIDLRNNGGGSPAMIQLITSYLFGSDPVHLNNFYWRPTDSNSQTWTLPHVSGKRSPDTPVYVLTSPNTFSAAEEFSYNLKNLERATLIGKTTGGGAHPGGSVVATDRFTIWVPTGRAINPITNTNWEGTGVSPHIEVPVQEALEVAHIKALESLMEQQTDEERKAFYEWPITRLKALKNPVRLDVTTLQTFVGSYGPRKISMENGTLFYQRDNGTKYELYPYGDREFMLKGLDSFRIRFITEGDQVRALQGLYSNGRTDKNHKDKE</sequence>